<dbReference type="EMBL" id="CAWYQH010000174">
    <property type="protein sequence ID" value="CAK8698200.1"/>
    <property type="molecule type" value="Genomic_DNA"/>
</dbReference>
<evidence type="ECO:0000313" key="9">
    <source>
        <dbReference type="Proteomes" id="UP001642483"/>
    </source>
</evidence>
<dbReference type="InterPro" id="IPR001012">
    <property type="entry name" value="UBX_dom"/>
</dbReference>
<evidence type="ECO:0000259" key="7">
    <source>
        <dbReference type="PROSITE" id="PS50033"/>
    </source>
</evidence>
<accession>A0ABP0H315</accession>
<gene>
    <name evidence="8" type="ORF">CVLEPA_LOCUS31667</name>
</gene>
<dbReference type="InterPro" id="IPR049483">
    <property type="entry name" value="FAF1_2-like_UAS"/>
</dbReference>
<comment type="subcellular location">
    <subcellularLocation>
        <location evidence="1">Cytoplasm</location>
    </subcellularLocation>
    <subcellularLocation>
        <location evidence="2">Lipid droplet</location>
    </subcellularLocation>
</comment>
<dbReference type="SUPFAM" id="SSF52833">
    <property type="entry name" value="Thioredoxin-like"/>
    <property type="match status" value="1"/>
</dbReference>
<reference evidence="8 9" key="1">
    <citation type="submission" date="2024-02" db="EMBL/GenBank/DDBJ databases">
        <authorList>
            <person name="Daric V."/>
            <person name="Darras S."/>
        </authorList>
    </citation>
    <scope>NUCLEOTIDE SEQUENCE [LARGE SCALE GENOMIC DNA]</scope>
</reference>
<feature type="region of interest" description="Disordered" evidence="6">
    <location>
        <begin position="326"/>
        <end position="350"/>
    </location>
</feature>
<sequence length="492" mass="56964">MTESHNASNDNKMSDELTAKLIHFHDITQIDDLERCKTILRQHDWNIEMAVQSTFVDPVPQPSIQSQPPSAPGPSNVNIGVRRAPTPPYSLLHHQNVIPRQMIYVGGRRPQPPQGLLGWGFFLLMSPIKYTFNQVFNILKFVYRLFFPDPRERITNPLGDVQAFITEFERKFPDHPDFFQGTYGNAQAEAKAQLRFLLVYLHDFDHKDSQPFCHGTLCHPESIQYINRNMLFWACSIDKPEGYRVSKTLRNDTYPLLALVCLCQNRMTVVGRLQGKITSEELIGRLSEVVEVYEPVLVAARADKEERSQNQIIRQEQDEAYEISLQKDKEKMDKKRREEEEAQKIKESKEEIKKEKEHAKELCLQKRARCRDELPIEPEATAEDVMTFVVKLPNGCRLTRRFLSTDTVKVLHDYVYAQDNAPRRFQIFSNFPRRPLSGCCTDSFDEEDNSKNLILKDVGLNRSDTLFVQAIHDDEDDSTDESDSESDHDDSR</sequence>
<dbReference type="Pfam" id="PF00789">
    <property type="entry name" value="UBX"/>
    <property type="match status" value="1"/>
</dbReference>
<proteinExistence type="predicted"/>
<dbReference type="Proteomes" id="UP001642483">
    <property type="component" value="Unassembled WGS sequence"/>
</dbReference>
<dbReference type="Gene3D" id="3.10.20.90">
    <property type="entry name" value="Phosphatidylinositol 3-kinase Catalytic Subunit, Chain A, domain 1"/>
    <property type="match status" value="1"/>
</dbReference>
<dbReference type="SUPFAM" id="SSF54236">
    <property type="entry name" value="Ubiquitin-like"/>
    <property type="match status" value="1"/>
</dbReference>
<dbReference type="InterPro" id="IPR006577">
    <property type="entry name" value="UAS"/>
</dbReference>
<evidence type="ECO:0000256" key="3">
    <source>
        <dbReference type="ARBA" id="ARBA00022490"/>
    </source>
</evidence>
<dbReference type="Gene3D" id="1.10.8.10">
    <property type="entry name" value="DNA helicase RuvA subunit, C-terminal domain"/>
    <property type="match status" value="1"/>
</dbReference>
<feature type="domain" description="UBX" evidence="7">
    <location>
        <begin position="381"/>
        <end position="468"/>
    </location>
</feature>
<dbReference type="PANTHER" id="PTHR23322:SF1">
    <property type="entry name" value="FAS-ASSOCIATED FACTOR 2"/>
    <property type="match status" value="1"/>
</dbReference>
<evidence type="ECO:0000256" key="6">
    <source>
        <dbReference type="SAM" id="MobiDB-lite"/>
    </source>
</evidence>
<dbReference type="SMART" id="SM00594">
    <property type="entry name" value="UAS"/>
    <property type="match status" value="1"/>
</dbReference>
<dbReference type="SMART" id="SM00166">
    <property type="entry name" value="UBX"/>
    <property type="match status" value="1"/>
</dbReference>
<dbReference type="InterPro" id="IPR054109">
    <property type="entry name" value="UBA_8"/>
</dbReference>
<evidence type="ECO:0000256" key="2">
    <source>
        <dbReference type="ARBA" id="ARBA00004502"/>
    </source>
</evidence>
<dbReference type="PROSITE" id="PS50033">
    <property type="entry name" value="UBX"/>
    <property type="match status" value="1"/>
</dbReference>
<organism evidence="8 9">
    <name type="scientific">Clavelina lepadiformis</name>
    <name type="common">Light-bulb sea squirt</name>
    <name type="synonym">Ascidia lepadiformis</name>
    <dbReference type="NCBI Taxonomy" id="159417"/>
    <lineage>
        <taxon>Eukaryota</taxon>
        <taxon>Metazoa</taxon>
        <taxon>Chordata</taxon>
        <taxon>Tunicata</taxon>
        <taxon>Ascidiacea</taxon>
        <taxon>Aplousobranchia</taxon>
        <taxon>Clavelinidae</taxon>
        <taxon>Clavelina</taxon>
    </lineage>
</organism>
<keyword evidence="3" id="KW-0963">Cytoplasm</keyword>
<dbReference type="PANTHER" id="PTHR23322">
    <property type="entry name" value="FAS-ASSOCIATED PROTEIN"/>
    <property type="match status" value="1"/>
</dbReference>
<protein>
    <recommendedName>
        <fullName evidence="7">UBX domain-containing protein</fullName>
    </recommendedName>
</protein>
<dbReference type="InterPro" id="IPR036249">
    <property type="entry name" value="Thioredoxin-like_sf"/>
</dbReference>
<keyword evidence="9" id="KW-1185">Reference proteome</keyword>
<keyword evidence="5" id="KW-0175">Coiled coil</keyword>
<name>A0ABP0H315_CLALP</name>
<evidence type="ECO:0000256" key="1">
    <source>
        <dbReference type="ARBA" id="ARBA00004496"/>
    </source>
</evidence>
<dbReference type="InterPro" id="IPR050730">
    <property type="entry name" value="UBX_domain-protein"/>
</dbReference>
<keyword evidence="4" id="KW-0551">Lipid droplet</keyword>
<feature type="compositionally biased region" description="Acidic residues" evidence="6">
    <location>
        <begin position="473"/>
        <end position="492"/>
    </location>
</feature>
<evidence type="ECO:0000256" key="4">
    <source>
        <dbReference type="ARBA" id="ARBA00022677"/>
    </source>
</evidence>
<dbReference type="InterPro" id="IPR029071">
    <property type="entry name" value="Ubiquitin-like_domsf"/>
</dbReference>
<evidence type="ECO:0000313" key="8">
    <source>
        <dbReference type="EMBL" id="CAK8698200.1"/>
    </source>
</evidence>
<feature type="region of interest" description="Disordered" evidence="6">
    <location>
        <begin position="471"/>
        <end position="492"/>
    </location>
</feature>
<evidence type="ECO:0000256" key="5">
    <source>
        <dbReference type="ARBA" id="ARBA00023054"/>
    </source>
</evidence>
<dbReference type="Pfam" id="PF21021">
    <property type="entry name" value="FAF1"/>
    <property type="match status" value="1"/>
</dbReference>
<comment type="caution">
    <text evidence="8">The sequence shown here is derived from an EMBL/GenBank/DDBJ whole genome shotgun (WGS) entry which is preliminary data.</text>
</comment>
<dbReference type="Pfam" id="PF22566">
    <property type="entry name" value="UBA_8"/>
    <property type="match status" value="1"/>
</dbReference>
<dbReference type="Gene3D" id="3.40.30.10">
    <property type="entry name" value="Glutaredoxin"/>
    <property type="match status" value="1"/>
</dbReference>